<name>A0ABU0Y4H5_9BURK</name>
<evidence type="ECO:0000256" key="1">
    <source>
        <dbReference type="ARBA" id="ARBA00022490"/>
    </source>
</evidence>
<keyword evidence="7 9" id="KW-0030">Aminoacyl-tRNA synthetase</keyword>
<protein>
    <recommendedName>
        <fullName evidence="9">Tyrosine--tRNA ligase</fullName>
        <ecNumber evidence="9">6.1.1.1</ecNumber>
    </recommendedName>
    <alternativeName>
        <fullName evidence="9">Tyrosyl-tRNA synthetase</fullName>
        <shortName evidence="9">TyrRS</shortName>
    </alternativeName>
</protein>
<dbReference type="Gene3D" id="1.10.240.10">
    <property type="entry name" value="Tyrosyl-Transfer RNA Synthetase"/>
    <property type="match status" value="1"/>
</dbReference>
<dbReference type="EC" id="6.1.1.1" evidence="9"/>
<dbReference type="Gene3D" id="3.40.50.620">
    <property type="entry name" value="HUPs"/>
    <property type="match status" value="1"/>
</dbReference>
<comment type="subcellular location">
    <subcellularLocation>
        <location evidence="9">Cytoplasm</location>
    </subcellularLocation>
</comment>
<dbReference type="Gene3D" id="3.10.290.10">
    <property type="entry name" value="RNA-binding S4 domain"/>
    <property type="match status" value="1"/>
</dbReference>
<dbReference type="SMART" id="SM00363">
    <property type="entry name" value="S4"/>
    <property type="match status" value="1"/>
</dbReference>
<dbReference type="CDD" id="cd00805">
    <property type="entry name" value="TyrRS_core"/>
    <property type="match status" value="1"/>
</dbReference>
<dbReference type="Pfam" id="PF01479">
    <property type="entry name" value="S4"/>
    <property type="match status" value="1"/>
</dbReference>
<comment type="function">
    <text evidence="9">Catalyzes the attachment of tyrosine to tRNA(Tyr) in a two-step reaction: tyrosine is first activated by ATP to form Tyr-AMP and then transferred to the acceptor end of tRNA(Tyr).</text>
</comment>
<keyword evidence="5 10" id="KW-0694">RNA-binding</keyword>
<dbReference type="HAMAP" id="MF_02007">
    <property type="entry name" value="Tyr_tRNA_synth_type2"/>
    <property type="match status" value="1"/>
</dbReference>
<evidence type="ECO:0000259" key="11">
    <source>
        <dbReference type="SMART" id="SM00363"/>
    </source>
</evidence>
<dbReference type="InterPro" id="IPR024088">
    <property type="entry name" value="Tyr-tRNA-ligase_bac-type"/>
</dbReference>
<dbReference type="InterPro" id="IPR014729">
    <property type="entry name" value="Rossmann-like_a/b/a_fold"/>
</dbReference>
<dbReference type="InterPro" id="IPR002307">
    <property type="entry name" value="Tyr-tRNA-ligase"/>
</dbReference>
<evidence type="ECO:0000256" key="6">
    <source>
        <dbReference type="ARBA" id="ARBA00022917"/>
    </source>
</evidence>
<comment type="subunit">
    <text evidence="9">Homodimer.</text>
</comment>
<dbReference type="InterPro" id="IPR024108">
    <property type="entry name" value="Tyr-tRNA-ligase_bac_2"/>
</dbReference>
<dbReference type="GO" id="GO:0004831">
    <property type="term" value="F:tyrosine-tRNA ligase activity"/>
    <property type="evidence" value="ECO:0007669"/>
    <property type="project" value="UniProtKB-EC"/>
</dbReference>
<organism evidence="12 13">
    <name type="scientific">Janthinobacterium lividum</name>
    <dbReference type="NCBI Taxonomy" id="29581"/>
    <lineage>
        <taxon>Bacteria</taxon>
        <taxon>Pseudomonadati</taxon>
        <taxon>Pseudomonadota</taxon>
        <taxon>Betaproteobacteria</taxon>
        <taxon>Burkholderiales</taxon>
        <taxon>Oxalobacteraceae</taxon>
        <taxon>Janthinobacterium</taxon>
    </lineage>
</organism>
<sequence length="421" mass="46366">MEINTTASPTKANAAQTALPLSDRVQEALAITKRGVDELLIESEFAQKLARSEKTGVPLRIKLGLDPTAPDLHLGHTVVLNKMRQLQNLGHQVIFLIGDFTSMIGDPSGRNVTRPPLTKEQIEINAMTYFAQASLVLDASKTEIRYNSEWCDPLGARGIIQLASHYTVARMIERDDFTKRFQGGIPISVHEFLYPLMQGYDSVALKSDLELGGTDQKFNLLVGRELQKQYGQEQQCILTMPLLEGLDGVEKMSKSKNNYIGITEPGNTMFAKLMSISDVMMWRYYELLSWRSIAELAQLKREVEEGRNPRDAKVALAQEIVARFHSQQAAEEALADFVNRSKGGIPDDIPEVTLAGAPLGIPQLLKQAGLCPSASEAMRKIDQGGVRIDGTVISDKGLQVAAGQFVLQVGKRSFARVTLTA</sequence>
<evidence type="ECO:0000256" key="9">
    <source>
        <dbReference type="HAMAP-Rule" id="MF_02007"/>
    </source>
</evidence>
<dbReference type="InterPro" id="IPR036986">
    <property type="entry name" value="S4_RNA-bd_sf"/>
</dbReference>
<evidence type="ECO:0000256" key="8">
    <source>
        <dbReference type="ARBA" id="ARBA00048248"/>
    </source>
</evidence>
<accession>A0ABU0Y4H5</accession>
<reference evidence="12 13" key="1">
    <citation type="submission" date="2023-08" db="EMBL/GenBank/DDBJ databases">
        <title>Draft genome sequence of Janthinobacterium lividum.</title>
        <authorList>
            <person name="Chun B.H."/>
            <person name="Lee Y."/>
        </authorList>
    </citation>
    <scope>NUCLEOTIDE SEQUENCE [LARGE SCALE GENOMIC DNA]</scope>
    <source>
        <strain evidence="12 13">AMJK</strain>
    </source>
</reference>
<dbReference type="Proteomes" id="UP001237592">
    <property type="component" value="Unassembled WGS sequence"/>
</dbReference>
<evidence type="ECO:0000313" key="12">
    <source>
        <dbReference type="EMBL" id="MDQ4629531.1"/>
    </source>
</evidence>
<dbReference type="PRINTS" id="PR01040">
    <property type="entry name" value="TRNASYNTHTYR"/>
</dbReference>
<keyword evidence="6 9" id="KW-0648">Protein biosynthesis</keyword>
<keyword evidence="4 9" id="KW-0067">ATP-binding</keyword>
<evidence type="ECO:0000256" key="4">
    <source>
        <dbReference type="ARBA" id="ARBA00022840"/>
    </source>
</evidence>
<dbReference type="CDD" id="cd00165">
    <property type="entry name" value="S4"/>
    <property type="match status" value="1"/>
</dbReference>
<feature type="binding site" evidence="9">
    <location>
        <position position="254"/>
    </location>
    <ligand>
        <name>ATP</name>
        <dbReference type="ChEBI" id="CHEBI:30616"/>
    </ligand>
</feature>
<keyword evidence="2 9" id="KW-0436">Ligase</keyword>
<proteinExistence type="inferred from homology"/>
<feature type="domain" description="RNA-binding S4" evidence="11">
    <location>
        <begin position="359"/>
        <end position="420"/>
    </location>
</feature>
<dbReference type="RefSeq" id="WP_070253823.1">
    <property type="nucleotide sequence ID" value="NZ_CBCRWJ010000010.1"/>
</dbReference>
<feature type="short sequence motif" description="'KMSKS' region" evidence="9">
    <location>
        <begin position="251"/>
        <end position="255"/>
    </location>
</feature>
<evidence type="ECO:0000256" key="2">
    <source>
        <dbReference type="ARBA" id="ARBA00022598"/>
    </source>
</evidence>
<dbReference type="PANTHER" id="PTHR11766">
    <property type="entry name" value="TYROSYL-TRNA SYNTHETASE"/>
    <property type="match status" value="1"/>
</dbReference>
<dbReference type="PANTHER" id="PTHR11766:SF1">
    <property type="entry name" value="TYROSINE--TRNA LIGASE"/>
    <property type="match status" value="1"/>
</dbReference>
<dbReference type="PROSITE" id="PS50889">
    <property type="entry name" value="S4"/>
    <property type="match status" value="1"/>
</dbReference>
<dbReference type="Pfam" id="PF00579">
    <property type="entry name" value="tRNA-synt_1b"/>
    <property type="match status" value="1"/>
</dbReference>
<evidence type="ECO:0000256" key="5">
    <source>
        <dbReference type="ARBA" id="ARBA00022884"/>
    </source>
</evidence>
<dbReference type="SUPFAM" id="SSF52374">
    <property type="entry name" value="Nucleotidylyl transferase"/>
    <property type="match status" value="1"/>
</dbReference>
<keyword evidence="1 9" id="KW-0963">Cytoplasm</keyword>
<dbReference type="InterPro" id="IPR002305">
    <property type="entry name" value="aa-tRNA-synth_Ic"/>
</dbReference>
<comment type="similarity">
    <text evidence="9">Belongs to the class-I aminoacyl-tRNA synthetase family. TyrS type 2 subfamily.</text>
</comment>
<evidence type="ECO:0000256" key="3">
    <source>
        <dbReference type="ARBA" id="ARBA00022741"/>
    </source>
</evidence>
<comment type="catalytic activity">
    <reaction evidence="8 9">
        <text>tRNA(Tyr) + L-tyrosine + ATP = L-tyrosyl-tRNA(Tyr) + AMP + diphosphate + H(+)</text>
        <dbReference type="Rhea" id="RHEA:10220"/>
        <dbReference type="Rhea" id="RHEA-COMP:9706"/>
        <dbReference type="Rhea" id="RHEA-COMP:9707"/>
        <dbReference type="ChEBI" id="CHEBI:15378"/>
        <dbReference type="ChEBI" id="CHEBI:30616"/>
        <dbReference type="ChEBI" id="CHEBI:33019"/>
        <dbReference type="ChEBI" id="CHEBI:58315"/>
        <dbReference type="ChEBI" id="CHEBI:78442"/>
        <dbReference type="ChEBI" id="CHEBI:78536"/>
        <dbReference type="ChEBI" id="CHEBI:456215"/>
        <dbReference type="EC" id="6.1.1.1"/>
    </reaction>
</comment>
<keyword evidence="3 9" id="KW-0547">Nucleotide-binding</keyword>
<feature type="short sequence motif" description="'HIGH' region" evidence="9">
    <location>
        <begin position="67"/>
        <end position="76"/>
    </location>
</feature>
<evidence type="ECO:0000313" key="13">
    <source>
        <dbReference type="Proteomes" id="UP001237592"/>
    </source>
</evidence>
<dbReference type="InterPro" id="IPR002942">
    <property type="entry name" value="S4_RNA-bd"/>
</dbReference>
<gene>
    <name evidence="9 12" type="primary">tyrS</name>
    <name evidence="12" type="ORF">RB624_26910</name>
</gene>
<dbReference type="NCBIfam" id="TIGR00234">
    <property type="entry name" value="tyrS"/>
    <property type="match status" value="1"/>
</dbReference>
<dbReference type="PROSITE" id="PS00178">
    <property type="entry name" value="AA_TRNA_LIGASE_I"/>
    <property type="match status" value="1"/>
</dbReference>
<keyword evidence="13" id="KW-1185">Reference proteome</keyword>
<dbReference type="SUPFAM" id="SSF55174">
    <property type="entry name" value="Alpha-L RNA-binding motif"/>
    <property type="match status" value="1"/>
</dbReference>
<dbReference type="EMBL" id="JAVFKP010000009">
    <property type="protein sequence ID" value="MDQ4629531.1"/>
    <property type="molecule type" value="Genomic_DNA"/>
</dbReference>
<dbReference type="InterPro" id="IPR001412">
    <property type="entry name" value="aa-tRNA-synth_I_CS"/>
</dbReference>
<dbReference type="GeneID" id="56944646"/>
<evidence type="ECO:0000256" key="7">
    <source>
        <dbReference type="ARBA" id="ARBA00023146"/>
    </source>
</evidence>
<comment type="caution">
    <text evidence="12">The sequence shown here is derived from an EMBL/GenBank/DDBJ whole genome shotgun (WGS) entry which is preliminary data.</text>
</comment>
<evidence type="ECO:0000256" key="10">
    <source>
        <dbReference type="PROSITE-ProRule" id="PRU00182"/>
    </source>
</evidence>